<dbReference type="PANTHER" id="PTHR46769">
    <property type="entry name" value="POLYCYSTIC KIDNEY AND HEPATIC DISEASE 1 (AUTOSOMAL RECESSIVE)-LIKE 1"/>
    <property type="match status" value="1"/>
</dbReference>
<keyword evidence="1" id="KW-0732">Signal</keyword>
<dbReference type="InterPro" id="IPR002909">
    <property type="entry name" value="IPT_dom"/>
</dbReference>
<dbReference type="InterPro" id="IPR052387">
    <property type="entry name" value="Fibrocystin"/>
</dbReference>
<protein>
    <recommendedName>
        <fullName evidence="2">IPT/TIG domain-containing protein</fullName>
    </recommendedName>
</protein>
<proteinExistence type="predicted"/>
<keyword evidence="4" id="KW-1185">Reference proteome</keyword>
<reference evidence="3 4" key="1">
    <citation type="submission" date="2018-06" db="EMBL/GenBank/DDBJ databases">
        <title>Pedobacter endophyticus sp. nov., an endophytic bacterium isolated from a leaf of Triticum aestivum.</title>
        <authorList>
            <person name="Zhang L."/>
        </authorList>
    </citation>
    <scope>NUCLEOTIDE SEQUENCE [LARGE SCALE GENOMIC DNA]</scope>
    <source>
        <strain evidence="3 4">CM134L-2</strain>
    </source>
</reference>
<comment type="caution">
    <text evidence="3">The sequence shown here is derived from an EMBL/GenBank/DDBJ whole genome shotgun (WGS) entry which is preliminary data.</text>
</comment>
<dbReference type="SUPFAM" id="SSF81296">
    <property type="entry name" value="E set domains"/>
    <property type="match status" value="4"/>
</dbReference>
<dbReference type="PANTHER" id="PTHR46769:SF2">
    <property type="entry name" value="FIBROCYSTIN-L ISOFORM 2 PRECURSOR-RELATED"/>
    <property type="match status" value="1"/>
</dbReference>
<dbReference type="Pfam" id="PF01833">
    <property type="entry name" value="TIG"/>
    <property type="match status" value="4"/>
</dbReference>
<accession>A0A3S3PX85</accession>
<evidence type="ECO:0000259" key="2">
    <source>
        <dbReference type="SMART" id="SM00429"/>
    </source>
</evidence>
<dbReference type="CDD" id="cd00603">
    <property type="entry name" value="IPT_PCSR"/>
    <property type="match status" value="2"/>
</dbReference>
<dbReference type="RefSeq" id="WP_113649290.1">
    <property type="nucleotide sequence ID" value="NZ_QMHN01000009.1"/>
</dbReference>
<evidence type="ECO:0000313" key="3">
    <source>
        <dbReference type="EMBL" id="RWU03639.1"/>
    </source>
</evidence>
<evidence type="ECO:0000313" key="4">
    <source>
        <dbReference type="Proteomes" id="UP000284120"/>
    </source>
</evidence>
<organism evidence="3 4">
    <name type="scientific">Pedobacter chitinilyticus</name>
    <dbReference type="NCBI Taxonomy" id="2233776"/>
    <lineage>
        <taxon>Bacteria</taxon>
        <taxon>Pseudomonadati</taxon>
        <taxon>Bacteroidota</taxon>
        <taxon>Sphingobacteriia</taxon>
        <taxon>Sphingobacteriales</taxon>
        <taxon>Sphingobacteriaceae</taxon>
        <taxon>Pedobacter</taxon>
    </lineage>
</organism>
<feature type="domain" description="IPT/TIG" evidence="2">
    <location>
        <begin position="198"/>
        <end position="275"/>
    </location>
</feature>
<dbReference type="Proteomes" id="UP000284120">
    <property type="component" value="Unassembled WGS sequence"/>
</dbReference>
<dbReference type="SMART" id="SM00429">
    <property type="entry name" value="IPT"/>
    <property type="match status" value="3"/>
</dbReference>
<gene>
    <name evidence="3" type="ORF">DPV69_20405</name>
</gene>
<evidence type="ECO:0000256" key="1">
    <source>
        <dbReference type="ARBA" id="ARBA00022729"/>
    </source>
</evidence>
<dbReference type="AlphaFoldDB" id="A0A3S3PX85"/>
<dbReference type="OrthoDB" id="773260at2"/>
<feature type="domain" description="IPT/TIG" evidence="2">
    <location>
        <begin position="118"/>
        <end position="197"/>
    </location>
</feature>
<sequence>MKKIVHIKSLILLLIAVGAMQCAKKYDDVEIDHQMVIDSIRPERGTANTPVRIYGRNFPEINSQATVFFNSKQGAIVGNSTNNVILTTVPNEAGTGNVSLKIGDKVISGPVFTYDYEAPIIASISPLTGIEGTEITINGSKFSTVAANNEVSINGIKATVTASSITQLKATLPYTKNGAVQVTANGVANIGAVFRFVPQIDNIDKNMAFEGDVVRLTGKYFDAGSTPLVAFNGVNAAIVSISSTTIDVRVPTSSNGNIMVTVDGINSNPIAFTYLRNIVANSLNQTSPILRTVFGIDGASVSIKGGSFGTDVSKIRVMVGTQNAQVTAVTDDNVTFTAPNFVSSQENTQQIKVFLQNVEASYPNGNLTFTYLEPTISSVTCSIVPMGGGLYNFIFNVNGNHFNATAPNANFELLIDGVKYGAAVNGNAAVITTTQFSSFIKNRYDIRVNNKWGSFILAFQRNVNIADFNYSSVNGVRTITITGDGFGSTIDQNRSVRVYRIQNGVKSYLNVQPAITWSDNQLVATFTDNYIDDLTYGVEVRVNNRMGTKEKFFNYFQVN</sequence>
<dbReference type="EMBL" id="SAYW01000009">
    <property type="protein sequence ID" value="RWU03639.1"/>
    <property type="molecule type" value="Genomic_DNA"/>
</dbReference>
<dbReference type="InterPro" id="IPR013783">
    <property type="entry name" value="Ig-like_fold"/>
</dbReference>
<name>A0A3S3PX85_9SPHI</name>
<feature type="domain" description="IPT/TIG" evidence="2">
    <location>
        <begin position="34"/>
        <end position="115"/>
    </location>
</feature>
<dbReference type="Gene3D" id="2.60.40.10">
    <property type="entry name" value="Immunoglobulins"/>
    <property type="match status" value="5"/>
</dbReference>
<dbReference type="InterPro" id="IPR014756">
    <property type="entry name" value="Ig_E-set"/>
</dbReference>